<name>A0A7L5DQM7_9BACT</name>
<evidence type="ECO:0000313" key="2">
    <source>
        <dbReference type="EMBL" id="QJD79533.1"/>
    </source>
</evidence>
<evidence type="ECO:0000313" key="3">
    <source>
        <dbReference type="Proteomes" id="UP000501128"/>
    </source>
</evidence>
<dbReference type="AlphaFoldDB" id="A0A7L5DQM7"/>
<reference evidence="2 3" key="1">
    <citation type="submission" date="2020-04" db="EMBL/GenBank/DDBJ databases">
        <title>Genome sequencing of novel species.</title>
        <authorList>
            <person name="Heo J."/>
            <person name="Kim S.-J."/>
            <person name="Kim J.-S."/>
            <person name="Hong S.-B."/>
            <person name="Kwon S.-W."/>
        </authorList>
    </citation>
    <scope>NUCLEOTIDE SEQUENCE [LARGE SCALE GENOMIC DNA]</scope>
    <source>
        <strain evidence="2 3">CJU-R4</strain>
    </source>
</reference>
<dbReference type="KEGG" id="srho:HH216_14775"/>
<dbReference type="RefSeq" id="WP_169551497.1">
    <property type="nucleotide sequence ID" value="NZ_CP051677.1"/>
</dbReference>
<dbReference type="Proteomes" id="UP000501128">
    <property type="component" value="Chromosome"/>
</dbReference>
<sequence length="220" mass="25171">MQPTLLEQLAAWLDNRVYDVGVLLYQQIHGDGFMLSMLKGGADDYNRKKLTDALQTHHDQLSAAETALVESYPESLTGDLERGKILMDERTALKERMRYMADQGITKGEDLKRLAYRVLTIRDDLGTIYGRKEFFRQHGYMPDAPAVDPAITEAALMKRLLSVRTYISKETRRLAQLTADDPKRPKYEQKLRAFTSEAEQLKQQLATLTNNPYDNVTILD</sequence>
<feature type="coiled-coil region" evidence="1">
    <location>
        <begin position="184"/>
        <end position="211"/>
    </location>
</feature>
<evidence type="ECO:0000256" key="1">
    <source>
        <dbReference type="SAM" id="Coils"/>
    </source>
</evidence>
<proteinExistence type="predicted"/>
<keyword evidence="3" id="KW-1185">Reference proteome</keyword>
<organism evidence="2 3">
    <name type="scientific">Spirosoma rhododendri</name>
    <dbReference type="NCBI Taxonomy" id="2728024"/>
    <lineage>
        <taxon>Bacteria</taxon>
        <taxon>Pseudomonadati</taxon>
        <taxon>Bacteroidota</taxon>
        <taxon>Cytophagia</taxon>
        <taxon>Cytophagales</taxon>
        <taxon>Cytophagaceae</taxon>
        <taxon>Spirosoma</taxon>
    </lineage>
</organism>
<keyword evidence="1" id="KW-0175">Coiled coil</keyword>
<gene>
    <name evidence="2" type="ORF">HH216_14775</name>
</gene>
<dbReference type="EMBL" id="CP051677">
    <property type="protein sequence ID" value="QJD79533.1"/>
    <property type="molecule type" value="Genomic_DNA"/>
</dbReference>
<accession>A0A7L5DQM7</accession>
<protein>
    <submittedName>
        <fullName evidence="2">Uncharacterized protein</fullName>
    </submittedName>
</protein>